<dbReference type="Gene3D" id="2.30.30.40">
    <property type="entry name" value="SH3 Domains"/>
    <property type="match status" value="1"/>
</dbReference>
<dbReference type="SUPFAM" id="SSF52540">
    <property type="entry name" value="P-loop containing nucleoside triphosphate hydrolases"/>
    <property type="match status" value="1"/>
</dbReference>
<keyword evidence="5 10" id="KW-0547">Nucleotide-binding</keyword>
<dbReference type="SMART" id="SM00242">
    <property type="entry name" value="MYSc"/>
    <property type="match status" value="1"/>
</dbReference>
<dbReference type="Gene3D" id="1.20.58.530">
    <property type="match status" value="1"/>
</dbReference>
<keyword evidence="9 10" id="KW-0009">Actin-binding</keyword>
<dbReference type="PANTHER" id="PTHR22692">
    <property type="entry name" value="MYOSIN VII, XV"/>
    <property type="match status" value="1"/>
</dbReference>
<dbReference type="Gene3D" id="1.20.80.10">
    <property type="match status" value="1"/>
</dbReference>
<feature type="domain" description="MyTH4" evidence="13">
    <location>
        <begin position="799"/>
        <end position="1055"/>
    </location>
</feature>
<dbReference type="PROSITE" id="PS51016">
    <property type="entry name" value="MYTH4"/>
    <property type="match status" value="2"/>
</dbReference>
<evidence type="ECO:0000256" key="3">
    <source>
        <dbReference type="ARBA" id="ARBA00022490"/>
    </source>
</evidence>
<dbReference type="GO" id="GO:0005524">
    <property type="term" value="F:ATP binding"/>
    <property type="evidence" value="ECO:0007669"/>
    <property type="project" value="UniProtKB-UniRule"/>
</dbReference>
<proteinExistence type="inferred from homology"/>
<dbReference type="SMART" id="SM00295">
    <property type="entry name" value="B41"/>
    <property type="match status" value="1"/>
</dbReference>
<feature type="domain" description="Myosin motor" evidence="14">
    <location>
        <begin position="1"/>
        <end position="596"/>
    </location>
</feature>
<dbReference type="GO" id="GO:0003779">
    <property type="term" value="F:actin binding"/>
    <property type="evidence" value="ECO:0007669"/>
    <property type="project" value="UniProtKB-KW"/>
</dbReference>
<evidence type="ECO:0000256" key="6">
    <source>
        <dbReference type="ARBA" id="ARBA00022840"/>
    </source>
</evidence>
<dbReference type="FunFam" id="3.40.850.10:FF:000008">
    <property type="entry name" value="Putative unconventional myosin-IXa"/>
    <property type="match status" value="1"/>
</dbReference>
<dbReference type="PROSITE" id="PS50096">
    <property type="entry name" value="IQ"/>
    <property type="match status" value="3"/>
</dbReference>
<dbReference type="InterPro" id="IPR036106">
    <property type="entry name" value="MYSc_Myo7"/>
</dbReference>
<dbReference type="InterPro" id="IPR027417">
    <property type="entry name" value="P-loop_NTPase"/>
</dbReference>
<dbReference type="InterPro" id="IPR036961">
    <property type="entry name" value="Kinesin_motor_dom_sf"/>
</dbReference>
<evidence type="ECO:0000256" key="4">
    <source>
        <dbReference type="ARBA" id="ARBA00022737"/>
    </source>
</evidence>
<dbReference type="PROSITE" id="PS50057">
    <property type="entry name" value="FERM_3"/>
    <property type="match status" value="2"/>
</dbReference>
<organism evidence="15 16">
    <name type="scientific">Acrobeloides nanus</name>
    <dbReference type="NCBI Taxonomy" id="290746"/>
    <lineage>
        <taxon>Eukaryota</taxon>
        <taxon>Metazoa</taxon>
        <taxon>Ecdysozoa</taxon>
        <taxon>Nematoda</taxon>
        <taxon>Chromadorea</taxon>
        <taxon>Rhabditida</taxon>
        <taxon>Tylenchina</taxon>
        <taxon>Cephalobomorpha</taxon>
        <taxon>Cephaloboidea</taxon>
        <taxon>Cephalobidae</taxon>
        <taxon>Acrobeloides</taxon>
    </lineage>
</organism>
<dbReference type="PRINTS" id="PR00193">
    <property type="entry name" value="MYOSINHEAVY"/>
</dbReference>
<evidence type="ECO:0000313" key="15">
    <source>
        <dbReference type="Proteomes" id="UP000887540"/>
    </source>
</evidence>
<dbReference type="CDD" id="cd17092">
    <property type="entry name" value="FERM1_F1_Myosin-VII"/>
    <property type="match status" value="1"/>
</dbReference>
<dbReference type="InterPro" id="IPR000048">
    <property type="entry name" value="IQ_motif_EF-hand-BS"/>
</dbReference>
<dbReference type="InterPro" id="IPR000299">
    <property type="entry name" value="FERM_domain"/>
</dbReference>
<dbReference type="InterPro" id="IPR041793">
    <property type="entry name" value="MyoVII_FERM_C1"/>
</dbReference>
<dbReference type="Gene3D" id="3.10.20.90">
    <property type="entry name" value="Phosphatidylinositol 3-kinase Catalytic Subunit, Chain A, domain 1"/>
    <property type="match status" value="2"/>
</dbReference>
<dbReference type="SUPFAM" id="SSF54236">
    <property type="entry name" value="Ubiquitin-like"/>
    <property type="match status" value="2"/>
</dbReference>
<name>A0A914DZP4_9BILA</name>
<dbReference type="GO" id="GO:0005737">
    <property type="term" value="C:cytoplasm"/>
    <property type="evidence" value="ECO:0007669"/>
    <property type="project" value="UniProtKB-SubCell"/>
</dbReference>
<evidence type="ECO:0000256" key="7">
    <source>
        <dbReference type="ARBA" id="ARBA00023123"/>
    </source>
</evidence>
<dbReference type="InterPro" id="IPR035963">
    <property type="entry name" value="FERM_2"/>
</dbReference>
<dbReference type="InterPro" id="IPR051567">
    <property type="entry name" value="Unconventional_Myosin_ATPase"/>
</dbReference>
<dbReference type="FunFam" id="1.10.10.820:FF:000001">
    <property type="entry name" value="Myosin heavy chain"/>
    <property type="match status" value="1"/>
</dbReference>
<comment type="subcellular location">
    <subcellularLocation>
        <location evidence="1">Cytoplasm</location>
    </subcellularLocation>
</comment>
<dbReference type="InterPro" id="IPR019748">
    <property type="entry name" value="FERM_central"/>
</dbReference>
<dbReference type="Pfam" id="PF00063">
    <property type="entry name" value="Myosin_head"/>
    <property type="match status" value="1"/>
</dbReference>
<evidence type="ECO:0000259" key="13">
    <source>
        <dbReference type="PROSITE" id="PS51016"/>
    </source>
</evidence>
<evidence type="ECO:0000259" key="12">
    <source>
        <dbReference type="PROSITE" id="PS50057"/>
    </source>
</evidence>
<keyword evidence="3" id="KW-0963">Cytoplasm</keyword>
<dbReference type="Pfam" id="PF21989">
    <property type="entry name" value="RA_2"/>
    <property type="match status" value="2"/>
</dbReference>
<dbReference type="SUPFAM" id="SSF47031">
    <property type="entry name" value="Second domain of FERM"/>
    <property type="match status" value="1"/>
</dbReference>
<dbReference type="Gene3D" id="1.25.40.530">
    <property type="entry name" value="MyTH4 domain"/>
    <property type="match status" value="2"/>
</dbReference>
<accession>A0A914DZP4</accession>
<feature type="compositionally biased region" description="Low complexity" evidence="11">
    <location>
        <begin position="752"/>
        <end position="769"/>
    </location>
</feature>
<evidence type="ECO:0000256" key="8">
    <source>
        <dbReference type="ARBA" id="ARBA00023175"/>
    </source>
</evidence>
<evidence type="ECO:0000256" key="5">
    <source>
        <dbReference type="ARBA" id="ARBA00022741"/>
    </source>
</evidence>
<sequence length="1715" mass="195772">MRNSCHDQCIIISGESGAGKTESTKLVLQFLAAISGQHSWIEQQVLEANPIMEAFGNAKTVRNDNSSRFGKYIDIHFNANGAIEGARIEQYLLEKSRIVSQANDERNYHIFYCMLAGLSQQEKSELELTTAADYFYLAQGHCLKAEGRNDASDLAEIRSAMKVLMFKEPEVASILKILAALLHIGNIKYQVSTINNLEATEIRDQANIKRIAKLLQLDDNLLVTALTNRTFITRNERVVSRLNAAQALDARDGLVKGIYDRLFTHIVKRINDAIYRPQKESKRHRTSIGILDIFGFENFKSNSFEQLCINYANEHLQQFFVRHVFKLEQSEYDSENINWRKIEFIDNQFALELIATRPMSIMSLIDEESIFPKGTDQTMLNKLHQNHAKNERLYIKPKSDLSKSFGINHFAGPVFYNAKGFLEKNRDQFGADLLALVQSSKFKFLTNLFDDMDINDAQNGRIRQTVAFRFRKSLENLMAQLESSEPFFIRCIKPNEFKTPMTFDRDLVLKQLRYSGMLETIRIRKAGYPIRHDYENFVSRYRILVPKIGPANKVDCISATKKICSKVLGENADYQLGKSKVFLKDVHDLYLEQEHDRMLTNYATTIQKIMRGWIERKRYQKMRQAAMVIQKHWRGHAQRVRYKQILLGIARLQAILRSKQLVSHYKHLRSTVISFQAYCRGALIRNELRTKRSRDERKAAMIARADDLPLTNGKSTDDLTNHDIDITTYFDFLANDSGPESVETRLNDGRNSSASSRTPPSSVSPSTVPEDSFANENLSGYQFGKFAATYFQGQASTQHIKKALRQPLLYHENTGDQMASLAVWITILRFMGDLPEPKYGGDINTDKTPIMARLYATLGRNFSKKDMESASQVAEFEANGTSKIRKGSIGRRLISMTLRRKTKLNGLNQSEAVSAISANGGTAPSDAYSSMADTLSINGILDNRPTSSLDKLHFIIGNGILRPDLRDEIYCQICKQLTNNPSRNSYARGWILMSLCVGCFAPSEKFIKYLYCFIREYGPSGATKYSNYIEHRLRRTVQNGTRHQPPSYIELQATKSKKPLVLAVTFMDGAVKTLNADSATTARELCTLLSEKVGLKESFGFSLYIALFDKVSSLGSGNDHVMDAVSQCEQYAKEQGRNERNAPWRLFFRKEIFTPWHDPKSDPISTNQIYQQVVRGVKYGEYRADRDDDLALLAAQQFFVDQNGPYMDVEKLEASLPTYLPDFLLSKQGKTSQEKWLQATMNVFRKKFMGAEKAKNVTSVKEDVVTFAQYKWPLLFSRFYEAYKFSGPPLPKNEVIIAVNWTGVYVVDDQEQVLLEFSFPEISGITCATSKRLGTDSFTIQTVLGDEYTFQSPNSEDIRELVTFFIEGLKKRSRFGIAMQDQKLGDKNTYLECRKGDLVIFADNIHGETLEKQQFIRAENTRTGMHGNVSTEIIYILPTLKKPTVEILEMFTKNPEMSQLNNHSKSMTVLMANPLADRPYTLERFANDNFRVVKRSVSLSGGRRLIEMWRHSREPIQAPLLKKIEGKDEPSAEAVKSYLAIMMYMGDLPLKRPKLAVELVDQIFRAPLKYEILRDEIYCQLMKQLTDNPNMISEERGWELMWLCIGLFPPSKSLYKEVVQFLRSRLIPVAADCANRLQKTLRAGHRKFPPHQVEVEAIQHKTTQIFHKAFFPDNSDEAIEVESSTRARDFCSRIATRLGLHSAEGFSLFVKIGDK</sequence>
<evidence type="ECO:0000256" key="2">
    <source>
        <dbReference type="ARBA" id="ARBA00008314"/>
    </source>
</evidence>
<keyword evidence="7 10" id="KW-0518">Myosin</keyword>
<dbReference type="PANTHER" id="PTHR22692:SF33">
    <property type="entry name" value="MYOSIN"/>
    <property type="match status" value="1"/>
</dbReference>
<dbReference type="PROSITE" id="PS51456">
    <property type="entry name" value="MYOSIN_MOTOR"/>
    <property type="match status" value="1"/>
</dbReference>
<feature type="binding site" evidence="10">
    <location>
        <begin position="14"/>
        <end position="21"/>
    </location>
    <ligand>
        <name>ATP</name>
        <dbReference type="ChEBI" id="CHEBI:30616"/>
    </ligand>
</feature>
<dbReference type="InterPro" id="IPR029071">
    <property type="entry name" value="Ubiquitin-like_domsf"/>
</dbReference>
<dbReference type="Pfam" id="PF00612">
    <property type="entry name" value="IQ"/>
    <property type="match status" value="2"/>
</dbReference>
<evidence type="ECO:0000313" key="16">
    <source>
        <dbReference type="WBParaSite" id="ACRNAN_scaffold481.g6393.t1"/>
    </source>
</evidence>
<evidence type="ECO:0000256" key="11">
    <source>
        <dbReference type="SAM" id="MobiDB-lite"/>
    </source>
</evidence>
<evidence type="ECO:0000256" key="9">
    <source>
        <dbReference type="ARBA" id="ARBA00023203"/>
    </source>
</evidence>
<dbReference type="GO" id="GO:0003774">
    <property type="term" value="F:cytoskeletal motor activity"/>
    <property type="evidence" value="ECO:0007669"/>
    <property type="project" value="UniProtKB-UniRule"/>
</dbReference>
<dbReference type="Proteomes" id="UP000887540">
    <property type="component" value="Unplaced"/>
</dbReference>
<dbReference type="InterPro" id="IPR038185">
    <property type="entry name" value="MyTH4_dom_sf"/>
</dbReference>
<evidence type="ECO:0000256" key="1">
    <source>
        <dbReference type="ARBA" id="ARBA00004496"/>
    </source>
</evidence>
<keyword evidence="4" id="KW-0677">Repeat</keyword>
<dbReference type="InterPro" id="IPR000857">
    <property type="entry name" value="MyTH4_dom"/>
</dbReference>
<feature type="domain" description="MyTH4" evidence="13">
    <location>
        <begin position="1511"/>
        <end position="1659"/>
    </location>
</feature>
<reference evidence="16" key="1">
    <citation type="submission" date="2022-11" db="UniProtKB">
        <authorList>
            <consortium name="WormBaseParasite"/>
        </authorList>
    </citation>
    <scope>IDENTIFICATION</scope>
</reference>
<dbReference type="CDD" id="cd13198">
    <property type="entry name" value="FERM_C1_MyoVII"/>
    <property type="match status" value="1"/>
</dbReference>
<feature type="region of interest" description="Disordered" evidence="11">
    <location>
        <begin position="740"/>
        <end position="771"/>
    </location>
</feature>
<dbReference type="FunFam" id="3.10.20.90:FF:000036">
    <property type="entry name" value="Unconventional myosin-VIIa"/>
    <property type="match status" value="1"/>
</dbReference>
<dbReference type="InterPro" id="IPR014352">
    <property type="entry name" value="FERM/acyl-CoA-bd_prot_sf"/>
</dbReference>
<dbReference type="CDD" id="cd23767">
    <property type="entry name" value="IQCD"/>
    <property type="match status" value="1"/>
</dbReference>
<dbReference type="Gene3D" id="1.20.120.720">
    <property type="entry name" value="Myosin VI head, motor domain, U50 subdomain"/>
    <property type="match status" value="1"/>
</dbReference>
<keyword evidence="8 10" id="KW-0505">Motor protein</keyword>
<dbReference type="Gene3D" id="1.10.10.820">
    <property type="match status" value="1"/>
</dbReference>
<dbReference type="GO" id="GO:0016459">
    <property type="term" value="C:myosin complex"/>
    <property type="evidence" value="ECO:0007669"/>
    <property type="project" value="UniProtKB-KW"/>
</dbReference>
<keyword evidence="15" id="KW-1185">Reference proteome</keyword>
<evidence type="ECO:0000256" key="10">
    <source>
        <dbReference type="PROSITE-ProRule" id="PRU00782"/>
    </source>
</evidence>
<feature type="domain" description="FERM" evidence="12">
    <location>
        <begin position="1665"/>
        <end position="1715"/>
    </location>
</feature>
<dbReference type="CDD" id="cd14473">
    <property type="entry name" value="FERM_B-lobe"/>
    <property type="match status" value="1"/>
</dbReference>
<dbReference type="Gene3D" id="3.40.850.10">
    <property type="entry name" value="Kinesin motor domain"/>
    <property type="match status" value="1"/>
</dbReference>
<dbReference type="Pfam" id="PF21998">
    <property type="entry name" value="FERM_C1_MyoVII"/>
    <property type="match status" value="1"/>
</dbReference>
<dbReference type="Pfam" id="PF00784">
    <property type="entry name" value="MyTH4"/>
    <property type="match status" value="2"/>
</dbReference>
<feature type="region of interest" description="Actin-binding" evidence="10">
    <location>
        <begin position="474"/>
        <end position="496"/>
    </location>
</feature>
<dbReference type="FunFam" id="2.30.29.30:FF:000075">
    <property type="entry name" value="unconventional myosin-VIIa"/>
    <property type="match status" value="1"/>
</dbReference>
<dbReference type="Gene3D" id="2.30.29.30">
    <property type="entry name" value="Pleckstrin-homology domain (PH domain)/Phosphotyrosine-binding domain (PTB)"/>
    <property type="match status" value="1"/>
</dbReference>
<keyword evidence="6 10" id="KW-0067">ATP-binding</keyword>
<feature type="domain" description="FERM" evidence="12">
    <location>
        <begin position="1060"/>
        <end position="1376"/>
    </location>
</feature>
<dbReference type="Gene3D" id="1.20.5.190">
    <property type="match status" value="1"/>
</dbReference>
<dbReference type="WBParaSite" id="ACRNAN_scaffold481.g6393.t1">
    <property type="protein sequence ID" value="ACRNAN_scaffold481.g6393.t1"/>
    <property type="gene ID" value="ACRNAN_scaffold481.g6393"/>
</dbReference>
<comment type="similarity">
    <text evidence="2 10">Belongs to the TRAFAC class myosin-kinesin ATPase superfamily. Myosin family.</text>
</comment>
<dbReference type="Gene3D" id="6.20.240.20">
    <property type="match status" value="1"/>
</dbReference>
<dbReference type="SMART" id="SM00015">
    <property type="entry name" value="IQ"/>
    <property type="match status" value="3"/>
</dbReference>
<dbReference type="InterPro" id="IPR019749">
    <property type="entry name" value="Band_41_domain"/>
</dbReference>
<protein>
    <submittedName>
        <fullName evidence="16">Myosin-VIIa</fullName>
    </submittedName>
</protein>
<dbReference type="CDD" id="cd01381">
    <property type="entry name" value="MYSc_Myo7"/>
    <property type="match status" value="1"/>
</dbReference>
<evidence type="ECO:0000259" key="14">
    <source>
        <dbReference type="PROSITE" id="PS51456"/>
    </source>
</evidence>
<dbReference type="InterPro" id="IPR001609">
    <property type="entry name" value="Myosin_head_motor_dom-like"/>
</dbReference>
<dbReference type="InterPro" id="IPR011993">
    <property type="entry name" value="PH-like_dom_sf"/>
</dbReference>
<dbReference type="SMART" id="SM00139">
    <property type="entry name" value="MyTH4"/>
    <property type="match status" value="2"/>
</dbReference>